<evidence type="ECO:0000313" key="1">
    <source>
        <dbReference type="EMBL" id="NMO17020.1"/>
    </source>
</evidence>
<reference evidence="1 2" key="1">
    <citation type="submission" date="2020-04" db="EMBL/GenBank/DDBJ databases">
        <title>Draft genome of Pyxidicoccus fallax type strain.</title>
        <authorList>
            <person name="Whitworth D.E."/>
        </authorList>
    </citation>
    <scope>NUCLEOTIDE SEQUENCE [LARGE SCALE GENOMIC DNA]</scope>
    <source>
        <strain evidence="1 2">DSM 14698</strain>
    </source>
</reference>
<proteinExistence type="predicted"/>
<accession>A0A848LD61</accession>
<dbReference type="AlphaFoldDB" id="A0A848LD61"/>
<dbReference type="Proteomes" id="UP000518300">
    <property type="component" value="Unassembled WGS sequence"/>
</dbReference>
<evidence type="ECO:0000313" key="2">
    <source>
        <dbReference type="Proteomes" id="UP000518300"/>
    </source>
</evidence>
<protein>
    <submittedName>
        <fullName evidence="1">Uncharacterized protein</fullName>
    </submittedName>
</protein>
<dbReference type="EMBL" id="JABBJJ010000085">
    <property type="protein sequence ID" value="NMO17020.1"/>
    <property type="molecule type" value="Genomic_DNA"/>
</dbReference>
<name>A0A848LD61_9BACT</name>
<comment type="caution">
    <text evidence="1">The sequence shown here is derived from an EMBL/GenBank/DDBJ whole genome shotgun (WGS) entry which is preliminary data.</text>
</comment>
<keyword evidence="2" id="KW-1185">Reference proteome</keyword>
<gene>
    <name evidence="1" type="ORF">HG543_19465</name>
</gene>
<sequence length="127" mass="14295">MSKVAAYNWVVFQATCPVCGRAARMRAQAHVASSFDGDERGRFAHREYAVGQPFHWWPESHRAFSAWRDADVVTPDLGDPDSVEEACYTECSECQAELYAVVAFRVNVPVSIKEVGPESAWPVRYPR</sequence>
<dbReference type="RefSeq" id="WP_169346303.1">
    <property type="nucleotide sequence ID" value="NZ_JABBJJ010000085.1"/>
</dbReference>
<organism evidence="1 2">
    <name type="scientific">Pyxidicoccus fallax</name>
    <dbReference type="NCBI Taxonomy" id="394095"/>
    <lineage>
        <taxon>Bacteria</taxon>
        <taxon>Pseudomonadati</taxon>
        <taxon>Myxococcota</taxon>
        <taxon>Myxococcia</taxon>
        <taxon>Myxococcales</taxon>
        <taxon>Cystobacterineae</taxon>
        <taxon>Myxococcaceae</taxon>
        <taxon>Pyxidicoccus</taxon>
    </lineage>
</organism>